<evidence type="ECO:0000313" key="7">
    <source>
        <dbReference type="Proteomes" id="UP000503336"/>
    </source>
</evidence>
<dbReference type="GO" id="GO:0008168">
    <property type="term" value="F:methyltransferase activity"/>
    <property type="evidence" value="ECO:0007669"/>
    <property type="project" value="UniProtKB-UniRule"/>
</dbReference>
<evidence type="ECO:0000259" key="5">
    <source>
        <dbReference type="PROSITE" id="PS50970"/>
    </source>
</evidence>
<feature type="domain" description="Hcy-binding" evidence="5">
    <location>
        <begin position="1"/>
        <end position="289"/>
    </location>
</feature>
<keyword evidence="1 4" id="KW-0489">Methyltransferase</keyword>
<dbReference type="PANTHER" id="PTHR11103">
    <property type="entry name" value="SLR1189 PROTEIN"/>
    <property type="match status" value="1"/>
</dbReference>
<evidence type="ECO:0000256" key="1">
    <source>
        <dbReference type="ARBA" id="ARBA00022603"/>
    </source>
</evidence>
<dbReference type="Proteomes" id="UP000503336">
    <property type="component" value="Chromosome"/>
</dbReference>
<keyword evidence="2 4" id="KW-0808">Transferase</keyword>
<sequence>MMATILDGGMGQELIARAGGVASPLWATDVMMNRPELVRAVHDDYFRAGAEVATVNSYAILRDRLAPSGLEYRFEALHLAACRMAVEARDAHGAGLVAGSLGPIGASYRPELAPLAEEAARVYAEIAAIQAPYVDFFICETMASVEQARGAVLGASEAGKPVWLAVTVDDDNGARLRSGEPVEEVLAVVEALAPAALLVNCSTPEAVSAALRRLSGAPVPLGAYANGFTRITEAFKADRPTVDALKARTDLGPEAYLGFAREWVALGATLIGGCCEVGPAHIRLLAETLK</sequence>
<comment type="cofactor">
    <cofactor evidence="3">
        <name>Zn(2+)</name>
        <dbReference type="ChEBI" id="CHEBI:29105"/>
    </cofactor>
    <text evidence="3">Binds 1 zinc ion per subunit.</text>
</comment>
<dbReference type="InterPro" id="IPR036589">
    <property type="entry name" value="HCY_dom_sf"/>
</dbReference>
<organism evidence="6 7">
    <name type="scientific">Pikeienuella piscinae</name>
    <dbReference type="NCBI Taxonomy" id="2748098"/>
    <lineage>
        <taxon>Bacteria</taxon>
        <taxon>Pseudomonadati</taxon>
        <taxon>Pseudomonadota</taxon>
        <taxon>Alphaproteobacteria</taxon>
        <taxon>Rhodobacterales</taxon>
        <taxon>Paracoccaceae</taxon>
        <taxon>Pikeienuella</taxon>
    </lineage>
</organism>
<dbReference type="Pfam" id="PF02574">
    <property type="entry name" value="S-methyl_trans"/>
    <property type="match status" value="1"/>
</dbReference>
<feature type="binding site" evidence="3 4">
    <location>
        <position position="274"/>
    </location>
    <ligand>
        <name>Zn(2+)</name>
        <dbReference type="ChEBI" id="CHEBI:29105"/>
    </ligand>
</feature>
<evidence type="ECO:0000256" key="3">
    <source>
        <dbReference type="PIRSR" id="PIRSR037505-2"/>
    </source>
</evidence>
<dbReference type="PROSITE" id="PS50970">
    <property type="entry name" value="HCY"/>
    <property type="match status" value="1"/>
</dbReference>
<dbReference type="GO" id="GO:0009086">
    <property type="term" value="P:methionine biosynthetic process"/>
    <property type="evidence" value="ECO:0007669"/>
    <property type="project" value="InterPro"/>
</dbReference>
<gene>
    <name evidence="6" type="ORF">G5B40_02000</name>
</gene>
<evidence type="ECO:0000313" key="6">
    <source>
        <dbReference type="EMBL" id="QIE54321.1"/>
    </source>
</evidence>
<keyword evidence="3 4" id="KW-0862">Zinc</keyword>
<dbReference type="PANTHER" id="PTHR11103:SF18">
    <property type="entry name" value="SLR1189 PROTEIN"/>
    <property type="match status" value="1"/>
</dbReference>
<dbReference type="KEGG" id="hdh:G5B40_02000"/>
<reference evidence="6 7" key="1">
    <citation type="submission" date="2020-02" db="EMBL/GenBank/DDBJ databases">
        <title>complete genome sequence of Rhodobacteraceae bacterium.</title>
        <authorList>
            <person name="Park J."/>
            <person name="Kim Y.-S."/>
            <person name="Kim K.-H."/>
        </authorList>
    </citation>
    <scope>NUCLEOTIDE SEQUENCE [LARGE SCALE GENOMIC DNA]</scope>
    <source>
        <strain evidence="6 7">RR4-56</strain>
    </source>
</reference>
<dbReference type="PIRSF" id="PIRSF037505">
    <property type="entry name" value="Betaine_HMT"/>
    <property type="match status" value="1"/>
</dbReference>
<dbReference type="GO" id="GO:0008270">
    <property type="term" value="F:zinc ion binding"/>
    <property type="evidence" value="ECO:0007669"/>
    <property type="project" value="InterPro"/>
</dbReference>
<dbReference type="InterPro" id="IPR017226">
    <property type="entry name" value="BHMT-like"/>
</dbReference>
<dbReference type="GO" id="GO:0032259">
    <property type="term" value="P:methylation"/>
    <property type="evidence" value="ECO:0007669"/>
    <property type="project" value="UniProtKB-KW"/>
</dbReference>
<dbReference type="InterPro" id="IPR003726">
    <property type="entry name" value="HCY_dom"/>
</dbReference>
<accession>A0A7L5BTG9</accession>
<feature type="binding site" evidence="3 4">
    <location>
        <position position="201"/>
    </location>
    <ligand>
        <name>Zn(2+)</name>
        <dbReference type="ChEBI" id="CHEBI:29105"/>
    </ligand>
</feature>
<keyword evidence="3 4" id="KW-0479">Metal-binding</keyword>
<dbReference type="AlphaFoldDB" id="A0A7L5BTG9"/>
<evidence type="ECO:0000256" key="2">
    <source>
        <dbReference type="ARBA" id="ARBA00022679"/>
    </source>
</evidence>
<evidence type="ECO:0000256" key="4">
    <source>
        <dbReference type="PROSITE-ProRule" id="PRU00333"/>
    </source>
</evidence>
<dbReference type="EMBL" id="CP049056">
    <property type="protein sequence ID" value="QIE54321.1"/>
    <property type="molecule type" value="Genomic_DNA"/>
</dbReference>
<name>A0A7L5BTG9_9RHOB</name>
<keyword evidence="7" id="KW-1185">Reference proteome</keyword>
<feature type="binding site" evidence="3 4">
    <location>
        <position position="275"/>
    </location>
    <ligand>
        <name>Zn(2+)</name>
        <dbReference type="ChEBI" id="CHEBI:29105"/>
    </ligand>
</feature>
<protein>
    <submittedName>
        <fullName evidence="6">Homocysteine S-methyltransferase family protein</fullName>
    </submittedName>
</protein>
<proteinExistence type="predicted"/>
<dbReference type="SUPFAM" id="SSF82282">
    <property type="entry name" value="Homocysteine S-methyltransferase"/>
    <property type="match status" value="1"/>
</dbReference>
<dbReference type="Gene3D" id="3.20.20.330">
    <property type="entry name" value="Homocysteine-binding-like domain"/>
    <property type="match status" value="1"/>
</dbReference>